<evidence type="ECO:0000259" key="6">
    <source>
        <dbReference type="PROSITE" id="PS51141"/>
    </source>
</evidence>
<dbReference type="SUPFAM" id="SSF103612">
    <property type="entry name" value="SBT domain"/>
    <property type="match status" value="1"/>
</dbReference>
<keyword evidence="1" id="KW-0479">Metal-binding</keyword>
<dbReference type="PANTHER" id="PTHR31251:SF208">
    <property type="entry name" value="SQUAMOSA PROMOTER-BINDING-LIKE PROTEIN 18"/>
    <property type="match status" value="1"/>
</dbReference>
<dbReference type="InterPro" id="IPR036893">
    <property type="entry name" value="SBP_sf"/>
</dbReference>
<feature type="chain" id="PRO_5044843407" evidence="5">
    <location>
        <begin position="25"/>
        <end position="105"/>
    </location>
</feature>
<feature type="signal peptide" evidence="5">
    <location>
        <begin position="1"/>
        <end position="24"/>
    </location>
</feature>
<dbReference type="Proteomes" id="UP001604277">
    <property type="component" value="Unassembled WGS sequence"/>
</dbReference>
<dbReference type="InterPro" id="IPR004333">
    <property type="entry name" value="SBP_dom"/>
</dbReference>
<dbReference type="PANTHER" id="PTHR31251">
    <property type="entry name" value="SQUAMOSA PROMOTER-BINDING-LIKE PROTEIN 4"/>
    <property type="match status" value="1"/>
</dbReference>
<evidence type="ECO:0000256" key="1">
    <source>
        <dbReference type="ARBA" id="ARBA00022723"/>
    </source>
</evidence>
<name>A0ABD1VGN5_9LAMI</name>
<comment type="caution">
    <text evidence="7">The sequence shown here is derived from an EMBL/GenBank/DDBJ whole genome shotgun (WGS) entry which is preliminary data.</text>
</comment>
<protein>
    <submittedName>
        <fullName evidence="7">Squamosa promoter-binding-like protein 16-like</fullName>
    </submittedName>
</protein>
<organism evidence="7 8">
    <name type="scientific">Forsythia ovata</name>
    <dbReference type="NCBI Taxonomy" id="205694"/>
    <lineage>
        <taxon>Eukaryota</taxon>
        <taxon>Viridiplantae</taxon>
        <taxon>Streptophyta</taxon>
        <taxon>Embryophyta</taxon>
        <taxon>Tracheophyta</taxon>
        <taxon>Spermatophyta</taxon>
        <taxon>Magnoliopsida</taxon>
        <taxon>eudicotyledons</taxon>
        <taxon>Gunneridae</taxon>
        <taxon>Pentapetalae</taxon>
        <taxon>asterids</taxon>
        <taxon>lamiids</taxon>
        <taxon>Lamiales</taxon>
        <taxon>Oleaceae</taxon>
        <taxon>Forsythieae</taxon>
        <taxon>Forsythia</taxon>
    </lineage>
</organism>
<proteinExistence type="predicted"/>
<reference evidence="8" key="1">
    <citation type="submission" date="2024-07" db="EMBL/GenBank/DDBJ databases">
        <title>Two chromosome-level genome assemblies of Korean endemic species Abeliophyllum distichum and Forsythia ovata (Oleaceae).</title>
        <authorList>
            <person name="Jang H."/>
        </authorList>
    </citation>
    <scope>NUCLEOTIDE SEQUENCE [LARGE SCALE GENOMIC DNA]</scope>
</reference>
<evidence type="ECO:0000313" key="7">
    <source>
        <dbReference type="EMBL" id="KAL2536494.1"/>
    </source>
</evidence>
<evidence type="ECO:0000313" key="8">
    <source>
        <dbReference type="Proteomes" id="UP001604277"/>
    </source>
</evidence>
<dbReference type="GO" id="GO:0008270">
    <property type="term" value="F:zinc ion binding"/>
    <property type="evidence" value="ECO:0007669"/>
    <property type="project" value="UniProtKB-KW"/>
</dbReference>
<keyword evidence="2 4" id="KW-0863">Zinc-finger</keyword>
<keyword evidence="5" id="KW-0732">Signal</keyword>
<dbReference type="PROSITE" id="PS51141">
    <property type="entry name" value="ZF_SBP"/>
    <property type="match status" value="1"/>
</dbReference>
<dbReference type="EMBL" id="JBFOLJ010000005">
    <property type="protein sequence ID" value="KAL2536494.1"/>
    <property type="molecule type" value="Genomic_DNA"/>
</dbReference>
<evidence type="ECO:0000256" key="3">
    <source>
        <dbReference type="ARBA" id="ARBA00022833"/>
    </source>
</evidence>
<evidence type="ECO:0000256" key="5">
    <source>
        <dbReference type="SAM" id="SignalP"/>
    </source>
</evidence>
<sequence>MAPTLGHWFTTMFLLRLGAHPHCSVDECNADLSLYGEYHRRHKVCEIHSKTPKVMIGGRKLHFCQQCSSFSEWIPKLAPSQVLLQEMMKLEERADVLKEGRRCTT</sequence>
<feature type="domain" description="SBP-type" evidence="6">
    <location>
        <begin position="20"/>
        <end position="97"/>
    </location>
</feature>
<dbReference type="AlphaFoldDB" id="A0ABD1VGN5"/>
<evidence type="ECO:0000256" key="2">
    <source>
        <dbReference type="ARBA" id="ARBA00022771"/>
    </source>
</evidence>
<evidence type="ECO:0000256" key="4">
    <source>
        <dbReference type="PROSITE-ProRule" id="PRU00470"/>
    </source>
</evidence>
<dbReference type="Gene3D" id="4.10.1100.10">
    <property type="entry name" value="Transcription factor, SBP-box domain"/>
    <property type="match status" value="1"/>
</dbReference>
<gene>
    <name evidence="7" type="ORF">Fot_17885</name>
</gene>
<keyword evidence="3" id="KW-0862">Zinc</keyword>
<dbReference type="InterPro" id="IPR044817">
    <property type="entry name" value="SBP-like"/>
</dbReference>
<dbReference type="Pfam" id="PF03110">
    <property type="entry name" value="SBP"/>
    <property type="match status" value="1"/>
</dbReference>
<accession>A0ABD1VGN5</accession>
<keyword evidence="8" id="KW-1185">Reference proteome</keyword>